<dbReference type="InterPro" id="IPR045864">
    <property type="entry name" value="aa-tRNA-synth_II/BPL/LPL"/>
</dbReference>
<dbReference type="EMBL" id="FNKH01000002">
    <property type="protein sequence ID" value="SDR11002.1"/>
    <property type="molecule type" value="Genomic_DNA"/>
</dbReference>
<dbReference type="Proteomes" id="UP000181917">
    <property type="component" value="Unassembled WGS sequence"/>
</dbReference>
<dbReference type="InterPro" id="IPR004143">
    <property type="entry name" value="BPL_LPL_catalytic"/>
</dbReference>
<dbReference type="SUPFAM" id="SSF55681">
    <property type="entry name" value="Class II aaRS and biotin synthetases"/>
    <property type="match status" value="1"/>
</dbReference>
<feature type="domain" description="BPL/LPL catalytic" evidence="1">
    <location>
        <begin position="49"/>
        <end position="251"/>
    </location>
</feature>
<protein>
    <submittedName>
        <fullName evidence="2">Lipoate-protein ligase A</fullName>
    </submittedName>
</protein>
<keyword evidence="3" id="KW-1185">Reference proteome</keyword>
<dbReference type="AlphaFoldDB" id="A0A1H1GCJ5"/>
<dbReference type="PROSITE" id="PS51733">
    <property type="entry name" value="BPL_LPL_CATALYTIC"/>
    <property type="match status" value="1"/>
</dbReference>
<dbReference type="Pfam" id="PF21948">
    <property type="entry name" value="LplA-B_cat"/>
    <property type="match status" value="1"/>
</dbReference>
<proteinExistence type="predicted"/>
<gene>
    <name evidence="2" type="ORF">SAMN04489742_4001</name>
</gene>
<sequence length="268" mass="28495">MAAAPAPAPVTGPAPDAAWRLDWTRQESSFGAREDLLYGLSMLDAAKRGRLGPALRLYRPVPTVAFGQRDAHLPGFEEAAARCRALGFEPLVRKAGGRAAAYHQGCLVLDHVEPERDAIVGAKSRFSQFGELLAEGLRDAGLIARVGEITGEYCPGEFSIHGEHPEDATVQIKLVGTAQRVVSGAWLFSSVVVVENSAPLREVLIQSYDALGLDWDPRTAGAAEDLVPGLDVDQVEQALLGAFGTYAQTREIPFAELASVAEVPGSAP</sequence>
<accession>A0A1H1GCJ5</accession>
<reference evidence="2 3" key="1">
    <citation type="submission" date="2016-10" db="EMBL/GenBank/DDBJ databases">
        <authorList>
            <person name="de Groot N.N."/>
        </authorList>
    </citation>
    <scope>NUCLEOTIDE SEQUENCE [LARGE SCALE GENOMIC DNA]</scope>
    <source>
        <strain evidence="2 3">DSM 20117</strain>
    </source>
</reference>
<name>A0A1H1GCJ5_9MICC</name>
<evidence type="ECO:0000313" key="2">
    <source>
        <dbReference type="EMBL" id="SDR11002.1"/>
    </source>
</evidence>
<evidence type="ECO:0000259" key="1">
    <source>
        <dbReference type="PROSITE" id="PS51733"/>
    </source>
</evidence>
<dbReference type="GO" id="GO:0016874">
    <property type="term" value="F:ligase activity"/>
    <property type="evidence" value="ECO:0007669"/>
    <property type="project" value="UniProtKB-KW"/>
</dbReference>
<keyword evidence="2" id="KW-0436">Ligase</keyword>
<dbReference type="Gene3D" id="3.30.930.10">
    <property type="entry name" value="Bira Bifunctional Protein, Domain 2"/>
    <property type="match status" value="1"/>
</dbReference>
<evidence type="ECO:0000313" key="3">
    <source>
        <dbReference type="Proteomes" id="UP000181917"/>
    </source>
</evidence>
<organism evidence="2 3">
    <name type="scientific">Crystallibacter crystallopoietes</name>
    <dbReference type="NCBI Taxonomy" id="37928"/>
    <lineage>
        <taxon>Bacteria</taxon>
        <taxon>Bacillati</taxon>
        <taxon>Actinomycetota</taxon>
        <taxon>Actinomycetes</taxon>
        <taxon>Micrococcales</taxon>
        <taxon>Micrococcaceae</taxon>
        <taxon>Crystallibacter</taxon>
    </lineage>
</organism>
<dbReference type="STRING" id="37928.SAMN04489742_4001"/>